<comment type="function">
    <text evidence="2">Counteracts the endogenous Pycsar antiviral defense system. Phosphodiesterase that enables metal-dependent hydrolysis of host cyclic nucleotide Pycsar defense signals such as cCMP and cUMP.</text>
</comment>
<sequence>MNISDRVYMVGSGKYGMEMSESMDCNVYLLDGGTECALIDAGGGIEPERIVANIERSGFKMTQVRRLLITHVHGDHAAGAYYFQSRYGIEVVASEEAAAWLSAGDMDKTSLNHAKRGGVYDPDFLFPACPVERSVREGEIVRVGDIELRVIDSPGHARGHISFLWDKGDGERSLFAGDTVFAGGKVVMQYVWDCNIEEYADTIEKLHRLRIDRLYPGHGPFLLANAGRHIEKAHGCFSRLELPPNL</sequence>
<organism evidence="5 6">
    <name type="scientific">Cohnella herbarum</name>
    <dbReference type="NCBI Taxonomy" id="2728023"/>
    <lineage>
        <taxon>Bacteria</taxon>
        <taxon>Bacillati</taxon>
        <taxon>Bacillota</taxon>
        <taxon>Bacilli</taxon>
        <taxon>Bacillales</taxon>
        <taxon>Paenibacillaceae</taxon>
        <taxon>Cohnella</taxon>
    </lineage>
</organism>
<dbReference type="RefSeq" id="WP_169279419.1">
    <property type="nucleotide sequence ID" value="NZ_CP051680.1"/>
</dbReference>
<dbReference type="PANTHER" id="PTHR42951">
    <property type="entry name" value="METALLO-BETA-LACTAMASE DOMAIN-CONTAINING"/>
    <property type="match status" value="1"/>
</dbReference>
<proteinExistence type="predicted"/>
<dbReference type="InterPro" id="IPR001279">
    <property type="entry name" value="Metallo-B-lactamas"/>
</dbReference>
<dbReference type="AlphaFoldDB" id="A0A7Z2ZLJ8"/>
<evidence type="ECO:0000256" key="2">
    <source>
        <dbReference type="ARBA" id="ARBA00034301"/>
    </source>
</evidence>
<keyword evidence="6" id="KW-1185">Reference proteome</keyword>
<dbReference type="SUPFAM" id="SSF56281">
    <property type="entry name" value="Metallo-hydrolase/oxidoreductase"/>
    <property type="match status" value="1"/>
</dbReference>
<evidence type="ECO:0000313" key="6">
    <source>
        <dbReference type="Proteomes" id="UP000502248"/>
    </source>
</evidence>
<feature type="domain" description="Metallo-beta-lactamase" evidence="4">
    <location>
        <begin position="24"/>
        <end position="218"/>
    </location>
</feature>
<dbReference type="Proteomes" id="UP000502248">
    <property type="component" value="Chromosome"/>
</dbReference>
<comment type="catalytic activity">
    <reaction evidence="1">
        <text>3',5'-cyclic CMP + H2O = CMP + H(+)</text>
        <dbReference type="Rhea" id="RHEA:72675"/>
        <dbReference type="ChEBI" id="CHEBI:15377"/>
        <dbReference type="ChEBI" id="CHEBI:15378"/>
        <dbReference type="ChEBI" id="CHEBI:58003"/>
        <dbReference type="ChEBI" id="CHEBI:60377"/>
    </reaction>
    <physiologicalReaction direction="left-to-right" evidence="1">
        <dbReference type="Rhea" id="RHEA:72676"/>
    </physiologicalReaction>
</comment>
<dbReference type="SMART" id="SM00849">
    <property type="entry name" value="Lactamase_B"/>
    <property type="match status" value="1"/>
</dbReference>
<evidence type="ECO:0000259" key="4">
    <source>
        <dbReference type="SMART" id="SM00849"/>
    </source>
</evidence>
<evidence type="ECO:0000256" key="1">
    <source>
        <dbReference type="ARBA" id="ARBA00034221"/>
    </source>
</evidence>
<dbReference type="Pfam" id="PF00753">
    <property type="entry name" value="Lactamase_B"/>
    <property type="match status" value="1"/>
</dbReference>
<dbReference type="GO" id="GO:0016787">
    <property type="term" value="F:hydrolase activity"/>
    <property type="evidence" value="ECO:0007669"/>
    <property type="project" value="UniProtKB-KW"/>
</dbReference>
<comment type="catalytic activity">
    <reaction evidence="3">
        <text>3',5'-cyclic UMP + H2O = UMP + H(+)</text>
        <dbReference type="Rhea" id="RHEA:70575"/>
        <dbReference type="ChEBI" id="CHEBI:15377"/>
        <dbReference type="ChEBI" id="CHEBI:15378"/>
        <dbReference type="ChEBI" id="CHEBI:57865"/>
        <dbReference type="ChEBI" id="CHEBI:184387"/>
    </reaction>
    <physiologicalReaction direction="left-to-right" evidence="3">
        <dbReference type="Rhea" id="RHEA:70576"/>
    </physiologicalReaction>
</comment>
<gene>
    <name evidence="5" type="ORF">HH215_08005</name>
</gene>
<dbReference type="Gene3D" id="3.60.15.10">
    <property type="entry name" value="Ribonuclease Z/Hydroxyacylglutathione hydrolase-like"/>
    <property type="match status" value="1"/>
</dbReference>
<dbReference type="InterPro" id="IPR036866">
    <property type="entry name" value="RibonucZ/Hydroxyglut_hydro"/>
</dbReference>
<dbReference type="InterPro" id="IPR050855">
    <property type="entry name" value="NDM-1-like"/>
</dbReference>
<dbReference type="EMBL" id="CP051680">
    <property type="protein sequence ID" value="QJD83122.1"/>
    <property type="molecule type" value="Genomic_DNA"/>
</dbReference>
<keyword evidence="5" id="KW-0378">Hydrolase</keyword>
<protein>
    <submittedName>
        <fullName evidence="5">MBL fold metallo-hydrolase</fullName>
    </submittedName>
</protein>
<evidence type="ECO:0000313" key="5">
    <source>
        <dbReference type="EMBL" id="QJD83122.1"/>
    </source>
</evidence>
<reference evidence="5 6" key="1">
    <citation type="submission" date="2020-04" db="EMBL/GenBank/DDBJ databases">
        <title>Genome sequencing of novel species.</title>
        <authorList>
            <person name="Heo J."/>
            <person name="Kim S.-J."/>
            <person name="Kim J.-S."/>
            <person name="Hong S.-B."/>
            <person name="Kwon S.-W."/>
        </authorList>
    </citation>
    <scope>NUCLEOTIDE SEQUENCE [LARGE SCALE GENOMIC DNA]</scope>
    <source>
        <strain evidence="5 6">MFER-1</strain>
    </source>
</reference>
<evidence type="ECO:0000256" key="3">
    <source>
        <dbReference type="ARBA" id="ARBA00048505"/>
    </source>
</evidence>
<name>A0A7Z2ZLJ8_9BACL</name>
<accession>A0A7Z2ZLJ8</accession>
<dbReference type="KEGG" id="cheb:HH215_08005"/>